<dbReference type="KEGG" id="soa:G3M56_011945"/>
<keyword evidence="2" id="KW-1185">Reference proteome</keyword>
<dbReference type="RefSeq" id="WP_164363818.1">
    <property type="nucleotide sequence ID" value="NZ_CP066776.1"/>
</dbReference>
<protein>
    <submittedName>
        <fullName evidence="1">Immunity protein 39</fullName>
    </submittedName>
</protein>
<dbReference type="AlphaFoldDB" id="A0A6B3LDG3"/>
<gene>
    <name evidence="1" type="ORF">G3M56_011945</name>
</gene>
<sequence length="158" mass="17903">MDFDVLLKMMPHRKALLLGACGTVQGRFGRWFNPILAEISNEYDQVLKSQRWLDQREDFDTVHHVIRFGESDREEIEIGRVSSKHAELPTASFRSMAGLHRVYLDQEALRHYLDAEVIRALNLIGSRLGLPKLAPEKKSAEQVGAANRDNAGCCSQDL</sequence>
<dbReference type="Pfam" id="PF15568">
    <property type="entry name" value="Imm39"/>
    <property type="match status" value="1"/>
</dbReference>
<evidence type="ECO:0000313" key="1">
    <source>
        <dbReference type="EMBL" id="QQL44586.1"/>
    </source>
</evidence>
<organism evidence="1 2">
    <name type="scientific">Sulfuriroseicoccus oceanibius</name>
    <dbReference type="NCBI Taxonomy" id="2707525"/>
    <lineage>
        <taxon>Bacteria</taxon>
        <taxon>Pseudomonadati</taxon>
        <taxon>Verrucomicrobiota</taxon>
        <taxon>Verrucomicrobiia</taxon>
        <taxon>Verrucomicrobiales</taxon>
        <taxon>Verrucomicrobiaceae</taxon>
        <taxon>Sulfuriroseicoccus</taxon>
    </lineage>
</organism>
<dbReference type="InterPro" id="IPR029081">
    <property type="entry name" value="Imm39"/>
</dbReference>
<accession>A0A6B3LDG3</accession>
<reference evidence="1 2" key="1">
    <citation type="submission" date="2020-12" db="EMBL/GenBank/DDBJ databases">
        <title>Sulforoseuscoccus oceanibium gen. nov., sp. nov., a representative of the phylum Verrucomicrobia with special cytoplasmic membrane, and proposal of Sulforoseuscoccusaceae fam. nov.</title>
        <authorList>
            <person name="Xi F."/>
        </authorList>
    </citation>
    <scope>NUCLEOTIDE SEQUENCE [LARGE SCALE GENOMIC DNA]</scope>
    <source>
        <strain evidence="1 2">T37</strain>
    </source>
</reference>
<name>A0A6B3LDG3_9BACT</name>
<dbReference type="EMBL" id="CP066776">
    <property type="protein sequence ID" value="QQL44586.1"/>
    <property type="molecule type" value="Genomic_DNA"/>
</dbReference>
<proteinExistence type="predicted"/>
<evidence type="ECO:0000313" key="2">
    <source>
        <dbReference type="Proteomes" id="UP000475117"/>
    </source>
</evidence>
<dbReference type="Proteomes" id="UP000475117">
    <property type="component" value="Chromosome"/>
</dbReference>